<dbReference type="Proteomes" id="UP000199054">
    <property type="component" value="Unassembled WGS sequence"/>
</dbReference>
<evidence type="ECO:0000256" key="5">
    <source>
        <dbReference type="ARBA" id="ARBA00023049"/>
    </source>
</evidence>
<dbReference type="GO" id="GO:0004222">
    <property type="term" value="F:metalloendopeptidase activity"/>
    <property type="evidence" value="ECO:0007669"/>
    <property type="project" value="InterPro"/>
</dbReference>
<comment type="cofactor">
    <cofactor evidence="6">
        <name>Zn(2+)</name>
        <dbReference type="ChEBI" id="CHEBI:29105"/>
    </cofactor>
    <text evidence="6">Binds 1 zinc ion per subunit.</text>
</comment>
<keyword evidence="7" id="KW-0732">Signal</keyword>
<evidence type="ECO:0000256" key="2">
    <source>
        <dbReference type="ARBA" id="ARBA00022723"/>
    </source>
</evidence>
<dbReference type="GO" id="GO:0046872">
    <property type="term" value="F:metal ion binding"/>
    <property type="evidence" value="ECO:0007669"/>
    <property type="project" value="UniProtKB-KW"/>
</dbReference>
<keyword evidence="4 6" id="KW-0862">Zinc</keyword>
<feature type="chain" id="PRO_5011542547" evidence="7">
    <location>
        <begin position="32"/>
        <end position="254"/>
    </location>
</feature>
<name>A0A1H8I4D4_9RHOB</name>
<dbReference type="GO" id="GO:0051603">
    <property type="term" value="P:proteolysis involved in protein catabolic process"/>
    <property type="evidence" value="ECO:0007669"/>
    <property type="project" value="TreeGrafter"/>
</dbReference>
<keyword evidence="2" id="KW-0479">Metal-binding</keyword>
<keyword evidence="5 6" id="KW-0482">Metalloprotease</keyword>
<accession>A0A1H8I4D4</accession>
<dbReference type="EMBL" id="FODE01000011">
    <property type="protein sequence ID" value="SEN63224.1"/>
    <property type="molecule type" value="Genomic_DNA"/>
</dbReference>
<organism evidence="9 10">
    <name type="scientific">Paracoccus alcaliphilus</name>
    <dbReference type="NCBI Taxonomy" id="34002"/>
    <lineage>
        <taxon>Bacteria</taxon>
        <taxon>Pseudomonadati</taxon>
        <taxon>Pseudomonadota</taxon>
        <taxon>Alphaproteobacteria</taxon>
        <taxon>Rhodobacterales</taxon>
        <taxon>Paracoccaceae</taxon>
        <taxon>Paracoccus</taxon>
    </lineage>
</organism>
<evidence type="ECO:0000256" key="3">
    <source>
        <dbReference type="ARBA" id="ARBA00022801"/>
    </source>
</evidence>
<dbReference type="PANTHER" id="PTHR22726:SF1">
    <property type="entry name" value="METALLOENDOPEPTIDASE OMA1, MITOCHONDRIAL"/>
    <property type="match status" value="1"/>
</dbReference>
<dbReference type="Gene3D" id="3.30.2010.10">
    <property type="entry name" value="Metalloproteases ('zincins'), catalytic domain"/>
    <property type="match status" value="1"/>
</dbReference>
<protein>
    <submittedName>
        <fullName evidence="9">Peptidase family M48</fullName>
    </submittedName>
</protein>
<comment type="similarity">
    <text evidence="6">Belongs to the peptidase M48 family.</text>
</comment>
<keyword evidence="10" id="KW-1185">Reference proteome</keyword>
<gene>
    <name evidence="9" type="ORF">SAMN04489859_101189</name>
</gene>
<evidence type="ECO:0000313" key="10">
    <source>
        <dbReference type="Proteomes" id="UP000199054"/>
    </source>
</evidence>
<evidence type="ECO:0000259" key="8">
    <source>
        <dbReference type="Pfam" id="PF01435"/>
    </source>
</evidence>
<evidence type="ECO:0000313" key="9">
    <source>
        <dbReference type="EMBL" id="SEN63224.1"/>
    </source>
</evidence>
<dbReference type="GO" id="GO:0016020">
    <property type="term" value="C:membrane"/>
    <property type="evidence" value="ECO:0007669"/>
    <property type="project" value="TreeGrafter"/>
</dbReference>
<dbReference type="STRING" id="34002.SAMN04489859_101189"/>
<feature type="domain" description="Peptidase M48" evidence="8">
    <location>
        <begin position="86"/>
        <end position="243"/>
    </location>
</feature>
<feature type="signal peptide" evidence="7">
    <location>
        <begin position="1"/>
        <end position="31"/>
    </location>
</feature>
<dbReference type="Pfam" id="PF01435">
    <property type="entry name" value="Peptidase_M48"/>
    <property type="match status" value="1"/>
</dbReference>
<dbReference type="InterPro" id="IPR001915">
    <property type="entry name" value="Peptidase_M48"/>
</dbReference>
<evidence type="ECO:0000256" key="6">
    <source>
        <dbReference type="RuleBase" id="RU003983"/>
    </source>
</evidence>
<dbReference type="CDD" id="cd07324">
    <property type="entry name" value="M48C_Oma1-like"/>
    <property type="match status" value="1"/>
</dbReference>
<reference evidence="9 10" key="1">
    <citation type="submission" date="2016-10" db="EMBL/GenBank/DDBJ databases">
        <authorList>
            <person name="de Groot N.N."/>
        </authorList>
    </citation>
    <scope>NUCLEOTIDE SEQUENCE [LARGE SCALE GENOMIC DNA]</scope>
    <source>
        <strain evidence="9 10">DSM 8512</strain>
    </source>
</reference>
<evidence type="ECO:0000256" key="7">
    <source>
        <dbReference type="SAM" id="SignalP"/>
    </source>
</evidence>
<dbReference type="AlphaFoldDB" id="A0A1H8I4D4"/>
<dbReference type="InterPro" id="IPR051156">
    <property type="entry name" value="Mito/Outer_Membr_Metalloprot"/>
</dbReference>
<dbReference type="PANTHER" id="PTHR22726">
    <property type="entry name" value="METALLOENDOPEPTIDASE OMA1"/>
    <property type="match status" value="1"/>
</dbReference>
<keyword evidence="3 6" id="KW-0378">Hydrolase</keyword>
<evidence type="ECO:0000256" key="1">
    <source>
        <dbReference type="ARBA" id="ARBA00022670"/>
    </source>
</evidence>
<sequence length="254" mass="27078">MSGSIQGVRRLRQMVAMAAVALLTACGTVPAPPPQTQPTPGPAPTFTTNNTPEAAARNFVGVMQRMEPAIERECLQRRTQPISCDFQFVVDDRAGQEINAFQTVDNAGRPVVGFTLPLIAAARNADEIAFVVGHEASHHILNHLDHKAGAATAGAVILSSIASMYGGNEAAIDTARRIGASVGSRYYSKDWELQADYLGAIIALNAGYDPVNGARFFERIPDPGDRILGTHPSAAARITHVQRAVADVRSGRVR</sequence>
<evidence type="ECO:0000256" key="4">
    <source>
        <dbReference type="ARBA" id="ARBA00022833"/>
    </source>
</evidence>
<keyword evidence="1 6" id="KW-0645">Protease</keyword>
<proteinExistence type="inferred from homology"/>